<dbReference type="STRING" id="54.SAMN02745121_05988"/>
<name>A0A1I2EB60_9BACT</name>
<accession>A0A1I2EB60</accession>
<dbReference type="PANTHER" id="PTHR43861:SF3">
    <property type="entry name" value="PUTATIVE (AFU_ORTHOLOGUE AFUA_2G14390)-RELATED"/>
    <property type="match status" value="1"/>
</dbReference>
<dbReference type="RefSeq" id="WP_096332530.1">
    <property type="nucleotide sequence ID" value="NZ_FOMX01000022.1"/>
</dbReference>
<gene>
    <name evidence="3" type="ORF">SAMN02745121_05988</name>
</gene>
<protein>
    <submittedName>
        <fullName evidence="3">Methyltransferase domain-containing protein</fullName>
    </submittedName>
</protein>
<dbReference type="SUPFAM" id="SSF53335">
    <property type="entry name" value="S-adenosyl-L-methionine-dependent methyltransferases"/>
    <property type="match status" value="1"/>
</dbReference>
<keyword evidence="4" id="KW-1185">Reference proteome</keyword>
<dbReference type="Pfam" id="PF13649">
    <property type="entry name" value="Methyltransf_25"/>
    <property type="match status" value="1"/>
</dbReference>
<dbReference type="AlphaFoldDB" id="A0A1I2EB60"/>
<dbReference type="CDD" id="cd02440">
    <property type="entry name" value="AdoMet_MTases"/>
    <property type="match status" value="1"/>
</dbReference>
<dbReference type="PROSITE" id="PS51257">
    <property type="entry name" value="PROKAR_LIPOPROTEIN"/>
    <property type="match status" value="1"/>
</dbReference>
<dbReference type="Gene3D" id="3.40.50.150">
    <property type="entry name" value="Vaccinia Virus protein VP39"/>
    <property type="match status" value="1"/>
</dbReference>
<reference evidence="4" key="1">
    <citation type="submission" date="2016-10" db="EMBL/GenBank/DDBJ databases">
        <authorList>
            <person name="Varghese N."/>
            <person name="Submissions S."/>
        </authorList>
    </citation>
    <scope>NUCLEOTIDE SEQUENCE [LARGE SCALE GENOMIC DNA]</scope>
    <source>
        <strain evidence="4">ATCC 25963</strain>
    </source>
</reference>
<evidence type="ECO:0000313" key="3">
    <source>
        <dbReference type="EMBL" id="SFE90085.1"/>
    </source>
</evidence>
<keyword evidence="1 3" id="KW-0808">Transferase</keyword>
<proteinExistence type="predicted"/>
<dbReference type="PANTHER" id="PTHR43861">
    <property type="entry name" value="TRANS-ACONITATE 2-METHYLTRANSFERASE-RELATED"/>
    <property type="match status" value="1"/>
</dbReference>
<feature type="domain" description="Methyltransferase" evidence="2">
    <location>
        <begin position="65"/>
        <end position="160"/>
    </location>
</feature>
<dbReference type="GO" id="GO:0032259">
    <property type="term" value="P:methylation"/>
    <property type="evidence" value="ECO:0007669"/>
    <property type="project" value="UniProtKB-KW"/>
</dbReference>
<sequence>MHRPLLAAVLVVAAVGCRKREVVADMDYDDPKAAIATMESEERESWEMPDRIVRALPIPDKGAVIADIGAGSGYFSRRLAQQVPTGTVYAVDIDDEFRAHIESQRESWGTPNIQPHLAFYDDPALPEKAVDLVFVANTYAYLRDRVRYFKKVHDALKPGGYLAIVDFRPDAQPPEKFAPDPKYRLSRDAIVGELQQAGFALEREEDFLPHQYFLIFAMNR</sequence>
<keyword evidence="3" id="KW-0489">Methyltransferase</keyword>
<dbReference type="EMBL" id="FOMX01000022">
    <property type="protein sequence ID" value="SFE90085.1"/>
    <property type="molecule type" value="Genomic_DNA"/>
</dbReference>
<dbReference type="Proteomes" id="UP000199400">
    <property type="component" value="Unassembled WGS sequence"/>
</dbReference>
<dbReference type="OrthoDB" id="9784101at2"/>
<evidence type="ECO:0000313" key="4">
    <source>
        <dbReference type="Proteomes" id="UP000199400"/>
    </source>
</evidence>
<evidence type="ECO:0000259" key="2">
    <source>
        <dbReference type="Pfam" id="PF13649"/>
    </source>
</evidence>
<dbReference type="GO" id="GO:0008168">
    <property type="term" value="F:methyltransferase activity"/>
    <property type="evidence" value="ECO:0007669"/>
    <property type="project" value="UniProtKB-KW"/>
</dbReference>
<organism evidence="3 4">
    <name type="scientific">Nannocystis exedens</name>
    <dbReference type="NCBI Taxonomy" id="54"/>
    <lineage>
        <taxon>Bacteria</taxon>
        <taxon>Pseudomonadati</taxon>
        <taxon>Myxococcota</taxon>
        <taxon>Polyangia</taxon>
        <taxon>Nannocystales</taxon>
        <taxon>Nannocystaceae</taxon>
        <taxon>Nannocystis</taxon>
    </lineage>
</organism>
<dbReference type="InterPro" id="IPR041698">
    <property type="entry name" value="Methyltransf_25"/>
</dbReference>
<evidence type="ECO:0000256" key="1">
    <source>
        <dbReference type="ARBA" id="ARBA00022679"/>
    </source>
</evidence>
<dbReference type="InterPro" id="IPR029063">
    <property type="entry name" value="SAM-dependent_MTases_sf"/>
</dbReference>